<gene>
    <name evidence="4" type="ORF">niasHT_023447</name>
</gene>
<dbReference type="Proteomes" id="UP001620626">
    <property type="component" value="Unassembled WGS sequence"/>
</dbReference>
<organism evidence="4 5">
    <name type="scientific">Heterodera trifolii</name>
    <dbReference type="NCBI Taxonomy" id="157864"/>
    <lineage>
        <taxon>Eukaryota</taxon>
        <taxon>Metazoa</taxon>
        <taxon>Ecdysozoa</taxon>
        <taxon>Nematoda</taxon>
        <taxon>Chromadorea</taxon>
        <taxon>Rhabditida</taxon>
        <taxon>Tylenchina</taxon>
        <taxon>Tylenchomorpha</taxon>
        <taxon>Tylenchoidea</taxon>
        <taxon>Heteroderidae</taxon>
        <taxon>Heteroderinae</taxon>
        <taxon>Heterodera</taxon>
    </lineage>
</organism>
<feature type="region of interest" description="Disordered" evidence="1">
    <location>
        <begin position="1"/>
        <end position="29"/>
    </location>
</feature>
<dbReference type="AlphaFoldDB" id="A0ABD2K4Q4"/>
<proteinExistence type="predicted"/>
<dbReference type="EMBL" id="JBICBT010000835">
    <property type="protein sequence ID" value="KAL3097688.1"/>
    <property type="molecule type" value="Genomic_DNA"/>
</dbReference>
<dbReference type="PANTHER" id="PTHR21093">
    <property type="entry name" value="DIVERGENT PROTEIN KINASE DOMAIN 1C-RELATED"/>
    <property type="match status" value="1"/>
</dbReference>
<feature type="compositionally biased region" description="Basic and acidic residues" evidence="1">
    <location>
        <begin position="1"/>
        <end position="11"/>
    </location>
</feature>
<keyword evidence="5" id="KW-1185">Reference proteome</keyword>
<evidence type="ECO:0000313" key="4">
    <source>
        <dbReference type="EMBL" id="KAL3097688.1"/>
    </source>
</evidence>
<evidence type="ECO:0000256" key="1">
    <source>
        <dbReference type="SAM" id="MobiDB-lite"/>
    </source>
</evidence>
<dbReference type="PANTHER" id="PTHR21093:SF2">
    <property type="entry name" value="DIVERGENT PROTEIN KINASE DOMAIN 1C"/>
    <property type="match status" value="1"/>
</dbReference>
<evidence type="ECO:0000256" key="2">
    <source>
        <dbReference type="SAM" id="Phobius"/>
    </source>
</evidence>
<dbReference type="InterPro" id="IPR022049">
    <property type="entry name" value="FAM69_kinase_dom"/>
</dbReference>
<comment type="caution">
    <text evidence="4">The sequence shown here is derived from an EMBL/GenBank/DDBJ whole genome shotgun (WGS) entry which is preliminary data.</text>
</comment>
<feature type="domain" description="FAM69 protein-kinase" evidence="3">
    <location>
        <begin position="266"/>
        <end position="423"/>
    </location>
</feature>
<keyword evidence="2" id="KW-1133">Transmembrane helix</keyword>
<keyword evidence="2" id="KW-0472">Membrane</keyword>
<protein>
    <recommendedName>
        <fullName evidence="3">FAM69 protein-kinase domain-containing protein</fullName>
    </recommendedName>
</protein>
<feature type="transmembrane region" description="Helical" evidence="2">
    <location>
        <begin position="64"/>
        <end position="88"/>
    </location>
</feature>
<name>A0ABD2K4Q4_9BILA</name>
<accession>A0ABD2K4Q4</accession>
<keyword evidence="2" id="KW-0812">Transmembrane</keyword>
<sequence>MRTNKGTEKRMASKRRKRKESSPTTEKGAISALVRRWRLRCVSKAQSMSRAGHRCFVSPDAEPFVCLVCCVCLMLSLFLFFVAMTHFYGPPQMLTDGDLPAETQPQLTMPYNSSMANSIISALCAEWRVGHYSGDFCDTLCAGVDDGIGTLPRNWTLADYTRGGNKHVLKMRILGHDAVLKMQFPFADEYDQQIDFDRVDEEEFTDKLLDLVNLQLRLGWPRRYKRHLLRRIWPPLADDDAAVPTTAGGRGRQRWRALDSAEKRSVWALLQQDEFINSALLQLSRVTPKLLGVCGHAYLVEYLVPFRMKPYYLNLKAKILVHLMGTLKLFNEFLNEPLHWCDVKFDNLGLSANYPKRFVMMDSDLMFTRSRLDAMLQAQQCSNDTECGLFDCASQCNTTTGHCTGRTNDNVDVFCRKLIVQQLFGNFWTKSNRYLAACHENATAESRLKSLQMVWAWSLSDV</sequence>
<evidence type="ECO:0000259" key="3">
    <source>
        <dbReference type="Pfam" id="PF12260"/>
    </source>
</evidence>
<reference evidence="4 5" key="1">
    <citation type="submission" date="2024-10" db="EMBL/GenBank/DDBJ databases">
        <authorList>
            <person name="Kim D."/>
        </authorList>
    </citation>
    <scope>NUCLEOTIDE SEQUENCE [LARGE SCALE GENOMIC DNA]</scope>
    <source>
        <strain evidence="4">BH-2024</strain>
    </source>
</reference>
<dbReference type="Pfam" id="PF12260">
    <property type="entry name" value="PIP49_C"/>
    <property type="match status" value="1"/>
</dbReference>
<evidence type="ECO:0000313" key="5">
    <source>
        <dbReference type="Proteomes" id="UP001620626"/>
    </source>
</evidence>